<feature type="transmembrane region" description="Helical" evidence="1">
    <location>
        <begin position="210"/>
        <end position="229"/>
    </location>
</feature>
<evidence type="ECO:0000259" key="2">
    <source>
        <dbReference type="Pfam" id="PF01757"/>
    </source>
</evidence>
<dbReference type="Proteomes" id="UP001176468">
    <property type="component" value="Unassembled WGS sequence"/>
</dbReference>
<accession>A0ABT8ZZS9</accession>
<dbReference type="EMBL" id="JAUQSZ010000008">
    <property type="protein sequence ID" value="MDO7843086.1"/>
    <property type="molecule type" value="Genomic_DNA"/>
</dbReference>
<feature type="transmembrane region" description="Helical" evidence="1">
    <location>
        <begin position="235"/>
        <end position="253"/>
    </location>
</feature>
<feature type="transmembrane region" description="Helical" evidence="1">
    <location>
        <begin position="50"/>
        <end position="67"/>
    </location>
</feature>
<feature type="transmembrane region" description="Helical" evidence="1">
    <location>
        <begin position="87"/>
        <end position="113"/>
    </location>
</feature>
<dbReference type="PANTHER" id="PTHR23028:SF134">
    <property type="entry name" value="PUTATIVE (AFU_ORTHOLOGUE AFUA_4G08520)-RELATED"/>
    <property type="match status" value="1"/>
</dbReference>
<keyword evidence="1" id="KW-0812">Transmembrane</keyword>
<dbReference type="RefSeq" id="WP_304561546.1">
    <property type="nucleotide sequence ID" value="NZ_JAUQSZ010000008.1"/>
</dbReference>
<keyword evidence="3" id="KW-0012">Acyltransferase</keyword>
<proteinExistence type="predicted"/>
<evidence type="ECO:0000313" key="4">
    <source>
        <dbReference type="Proteomes" id="UP001176468"/>
    </source>
</evidence>
<sequence length="335" mass="36314">MKTGRSSHFSELDGMRGILAVLVMLMHYGLNTIVVRVSHGEIQRGLWELSVDFFFVLSGFVLARSFARSPPNLGRYAIRRVLRLGPLYLLTLFVTLACGARADGITLIANVLIVQSLIGLDSINFPSWSIPLELFLPALGLVIVTRWQRWPRVAMLATAMLCLTGAIVCSTSLALEHDMRLLRAVFGLGLGFVMFRLVGAHVSMLGGRPVLTGIGFACILLIMLVGSRFPMATVLFPPLVVVTIATGATTRGLMSTAPAQALGRWSYAIYLVHIPVLLLAQQILGEQVVGRNPVFKIVLAGLALGVAWLCHRFVEVPVARLSSSIVASPMRAEAT</sequence>
<gene>
    <name evidence="3" type="ORF">Q5H94_12195</name>
</gene>
<keyword evidence="4" id="KW-1185">Reference proteome</keyword>
<feature type="transmembrane region" description="Helical" evidence="1">
    <location>
        <begin position="295"/>
        <end position="314"/>
    </location>
</feature>
<feature type="transmembrane region" description="Helical" evidence="1">
    <location>
        <begin position="156"/>
        <end position="175"/>
    </location>
</feature>
<dbReference type="Pfam" id="PF01757">
    <property type="entry name" value="Acyl_transf_3"/>
    <property type="match status" value="1"/>
</dbReference>
<dbReference type="InterPro" id="IPR002656">
    <property type="entry name" value="Acyl_transf_3_dom"/>
</dbReference>
<evidence type="ECO:0000256" key="1">
    <source>
        <dbReference type="SAM" id="Phobius"/>
    </source>
</evidence>
<organism evidence="3 4">
    <name type="scientific">Sphingomonas immobilis</name>
    <dbReference type="NCBI Taxonomy" id="3063997"/>
    <lineage>
        <taxon>Bacteria</taxon>
        <taxon>Pseudomonadati</taxon>
        <taxon>Pseudomonadota</taxon>
        <taxon>Alphaproteobacteria</taxon>
        <taxon>Sphingomonadales</taxon>
        <taxon>Sphingomonadaceae</taxon>
        <taxon>Sphingomonas</taxon>
    </lineage>
</organism>
<feature type="transmembrane region" description="Helical" evidence="1">
    <location>
        <begin position="265"/>
        <end position="283"/>
    </location>
</feature>
<keyword evidence="3" id="KW-0808">Transferase</keyword>
<dbReference type="EC" id="2.3.-.-" evidence="3"/>
<dbReference type="PANTHER" id="PTHR23028">
    <property type="entry name" value="ACETYLTRANSFERASE"/>
    <property type="match status" value="1"/>
</dbReference>
<name>A0ABT8ZZS9_9SPHN</name>
<keyword evidence="1" id="KW-0472">Membrane</keyword>
<dbReference type="InterPro" id="IPR050879">
    <property type="entry name" value="Acyltransferase_3"/>
</dbReference>
<protein>
    <submittedName>
        <fullName evidence="3">Acyltransferase</fullName>
        <ecNumber evidence="3">2.3.-.-</ecNumber>
    </submittedName>
</protein>
<evidence type="ECO:0000313" key="3">
    <source>
        <dbReference type="EMBL" id="MDO7843086.1"/>
    </source>
</evidence>
<reference evidence="3" key="1">
    <citation type="submission" date="2023-07" db="EMBL/GenBank/DDBJ databases">
        <authorList>
            <person name="Kim M.K."/>
        </authorList>
    </citation>
    <scope>NUCLEOTIDE SEQUENCE</scope>
    <source>
        <strain evidence="3">CA1-15</strain>
    </source>
</reference>
<feature type="domain" description="Acyltransferase 3" evidence="2">
    <location>
        <begin position="11"/>
        <end position="311"/>
    </location>
</feature>
<feature type="transmembrane region" description="Helical" evidence="1">
    <location>
        <begin position="125"/>
        <end position="144"/>
    </location>
</feature>
<comment type="caution">
    <text evidence="3">The sequence shown here is derived from an EMBL/GenBank/DDBJ whole genome shotgun (WGS) entry which is preliminary data.</text>
</comment>
<feature type="transmembrane region" description="Helical" evidence="1">
    <location>
        <begin position="12"/>
        <end position="30"/>
    </location>
</feature>
<keyword evidence="1" id="KW-1133">Transmembrane helix</keyword>
<feature type="transmembrane region" description="Helical" evidence="1">
    <location>
        <begin position="181"/>
        <end position="198"/>
    </location>
</feature>
<dbReference type="GO" id="GO:0016746">
    <property type="term" value="F:acyltransferase activity"/>
    <property type="evidence" value="ECO:0007669"/>
    <property type="project" value="UniProtKB-KW"/>
</dbReference>